<organism evidence="6 7">
    <name type="scientific">Fundicoccus culcitae</name>
    <dbReference type="NCBI Taxonomy" id="2969821"/>
    <lineage>
        <taxon>Bacteria</taxon>
        <taxon>Bacillati</taxon>
        <taxon>Bacillota</taxon>
        <taxon>Bacilli</taxon>
        <taxon>Lactobacillales</taxon>
        <taxon>Aerococcaceae</taxon>
        <taxon>Fundicoccus</taxon>
    </lineage>
</organism>
<dbReference type="InterPro" id="IPR012340">
    <property type="entry name" value="NA-bd_OB-fold"/>
</dbReference>
<accession>A0ABY5P731</accession>
<protein>
    <submittedName>
        <fullName evidence="6">S1-like domain-containing RNA-binding protein</fullName>
    </submittedName>
</protein>
<dbReference type="Pfam" id="PF21191">
    <property type="entry name" value="CvfB_1st"/>
    <property type="match status" value="1"/>
</dbReference>
<evidence type="ECO:0000313" key="7">
    <source>
        <dbReference type="Proteomes" id="UP001315967"/>
    </source>
</evidence>
<feature type="domain" description="Conserved virulence factor B second S1" evidence="4">
    <location>
        <begin position="73"/>
        <end position="134"/>
    </location>
</feature>
<dbReference type="Pfam" id="PF21543">
    <property type="entry name" value="CvfB_2nd"/>
    <property type="match status" value="1"/>
</dbReference>
<gene>
    <name evidence="6" type="ORF">NRE15_02565</name>
</gene>
<evidence type="ECO:0000259" key="5">
    <source>
        <dbReference type="Pfam" id="PF21543"/>
    </source>
</evidence>
<dbReference type="Pfam" id="PF17783">
    <property type="entry name" value="WHD_CvfB"/>
    <property type="match status" value="1"/>
</dbReference>
<evidence type="ECO:0000259" key="2">
    <source>
        <dbReference type="Pfam" id="PF13509"/>
    </source>
</evidence>
<dbReference type="InterPro" id="IPR014464">
    <property type="entry name" value="CvfB_fam"/>
</dbReference>
<dbReference type="InterPro" id="IPR048587">
    <property type="entry name" value="CvfB_S1_3rd"/>
</dbReference>
<feature type="domain" description="Conserved virulence factor B third S1" evidence="5">
    <location>
        <begin position="144"/>
        <end position="215"/>
    </location>
</feature>
<dbReference type="PANTHER" id="PTHR37296:SF1">
    <property type="entry name" value="CONSERVED VIRULENCE FACTOR B"/>
    <property type="match status" value="1"/>
</dbReference>
<sequence>MNKWGQIVEAIITDENDKSYFAQVQGETFAVDKKHLDGETYQLGETIEGLIYEDMNRHKVLQSQLPDIRPGYFGWGTVTQVRKDLGVFVDVGLMEKDVVVSLDDLPENKDIWPRKGDRLYLTWEVDAKNRLWGKLATDEQLATLYKAAKPNTKNQTIDATILRVKMEGSTGISIEGYRVFIHQNEQVEPLRMGQVVRGRVIDVHHEGSMNLSLKPRAHEMIDDDAQMLLVLLKRQPNHFLPYHDRSDSTVIQSKLGISKSQFKRAVGQLMKKGLIKHEKGEGIWLLSEGDKGGNK</sequence>
<dbReference type="EMBL" id="CP102453">
    <property type="protein sequence ID" value="UUX34552.1"/>
    <property type="molecule type" value="Genomic_DNA"/>
</dbReference>
<dbReference type="Gene3D" id="2.40.50.330">
    <property type="match status" value="1"/>
</dbReference>
<feature type="domain" description="Conserved virulence factor B-like winged helix" evidence="3">
    <location>
        <begin position="226"/>
        <end position="280"/>
    </location>
</feature>
<dbReference type="InterPro" id="IPR036388">
    <property type="entry name" value="WH-like_DNA-bd_sf"/>
</dbReference>
<dbReference type="InterPro" id="IPR039566">
    <property type="entry name" value="CvfB_S1_st"/>
</dbReference>
<name>A0ABY5P731_9LACT</name>
<dbReference type="Proteomes" id="UP001315967">
    <property type="component" value="Chromosome"/>
</dbReference>
<dbReference type="RefSeq" id="WP_313794052.1">
    <property type="nucleotide sequence ID" value="NZ_CP102453.1"/>
</dbReference>
<evidence type="ECO:0000259" key="3">
    <source>
        <dbReference type="Pfam" id="PF17783"/>
    </source>
</evidence>
<feature type="domain" description="Conserved virulence factor B first S1" evidence="2">
    <location>
        <begin position="5"/>
        <end position="58"/>
    </location>
</feature>
<reference evidence="6 7" key="1">
    <citation type="submission" date="2022-08" db="EMBL/GenBank/DDBJ databases">
        <title>Aerococcaceae sp. nov isolated from spoiled eye mask.</title>
        <authorList>
            <person name="Zhou G."/>
            <person name="Xie X.-B."/>
            <person name="Shi Q.-S."/>
            <person name="Wang Y.-S."/>
            <person name="Wen X."/>
            <person name="Peng H."/>
            <person name="Yang X.-J."/>
            <person name="Tao H.-B."/>
            <person name="Huang X.-M."/>
        </authorList>
    </citation>
    <scope>NUCLEOTIDE SEQUENCE [LARGE SCALE GENOMIC DNA]</scope>
    <source>
        <strain evidence="7">DM20194951</strain>
    </source>
</reference>
<evidence type="ECO:0000313" key="6">
    <source>
        <dbReference type="EMBL" id="UUX34552.1"/>
    </source>
</evidence>
<dbReference type="InterPro" id="IPR040764">
    <property type="entry name" value="CvfB_WH"/>
</dbReference>
<proteinExistence type="inferred from homology"/>
<evidence type="ECO:0000256" key="1">
    <source>
        <dbReference type="PIRNR" id="PIRNR012524"/>
    </source>
</evidence>
<dbReference type="PANTHER" id="PTHR37296">
    <property type="entry name" value="CONSERVED VIRULENCE FACTOR B"/>
    <property type="match status" value="1"/>
</dbReference>
<dbReference type="Pfam" id="PF13509">
    <property type="entry name" value="S1_2"/>
    <property type="match status" value="1"/>
</dbReference>
<dbReference type="Gene3D" id="2.40.50.140">
    <property type="entry name" value="Nucleic acid-binding proteins"/>
    <property type="match status" value="2"/>
</dbReference>
<comment type="similarity">
    <text evidence="1">Belongs to the CvfB family.</text>
</comment>
<evidence type="ECO:0000259" key="4">
    <source>
        <dbReference type="Pfam" id="PF21191"/>
    </source>
</evidence>
<keyword evidence="7" id="KW-1185">Reference proteome</keyword>
<dbReference type="InterPro" id="IPR048588">
    <property type="entry name" value="CvfB_S1_2nd"/>
</dbReference>
<dbReference type="PIRSF" id="PIRSF012524">
    <property type="entry name" value="YitL_S1"/>
    <property type="match status" value="1"/>
</dbReference>
<dbReference type="Gene3D" id="1.10.10.10">
    <property type="entry name" value="Winged helix-like DNA-binding domain superfamily/Winged helix DNA-binding domain"/>
    <property type="match status" value="1"/>
</dbReference>